<dbReference type="Pfam" id="PF02511">
    <property type="entry name" value="Thy1"/>
    <property type="match status" value="1"/>
</dbReference>
<dbReference type="Gene3D" id="3.30.1360.170">
    <property type="match status" value="1"/>
</dbReference>
<name>A0A6J5M034_9CAUD</name>
<dbReference type="GO" id="GO:0006231">
    <property type="term" value="P:dTMP biosynthetic process"/>
    <property type="evidence" value="ECO:0007669"/>
    <property type="project" value="InterPro"/>
</dbReference>
<organism evidence="1">
    <name type="scientific">uncultured Caudovirales phage</name>
    <dbReference type="NCBI Taxonomy" id="2100421"/>
    <lineage>
        <taxon>Viruses</taxon>
        <taxon>Duplodnaviria</taxon>
        <taxon>Heunggongvirae</taxon>
        <taxon>Uroviricota</taxon>
        <taxon>Caudoviricetes</taxon>
        <taxon>Peduoviridae</taxon>
        <taxon>Maltschvirus</taxon>
        <taxon>Maltschvirus maltsch</taxon>
    </lineage>
</organism>
<dbReference type="PANTHER" id="PTHR34934:SF1">
    <property type="entry name" value="FLAVIN-DEPENDENT THYMIDYLATE SYNTHASE"/>
    <property type="match status" value="1"/>
</dbReference>
<evidence type="ECO:0000313" key="1">
    <source>
        <dbReference type="EMBL" id="CAB4140008.1"/>
    </source>
</evidence>
<dbReference type="PROSITE" id="PS51331">
    <property type="entry name" value="THYX"/>
    <property type="match status" value="1"/>
</dbReference>
<dbReference type="InterPro" id="IPR036098">
    <property type="entry name" value="Thymidylate_synthase_ThyX_sf"/>
</dbReference>
<gene>
    <name evidence="1" type="ORF">UFOVP397_44</name>
</gene>
<dbReference type="PANTHER" id="PTHR34934">
    <property type="entry name" value="FLAVIN-DEPENDENT THYMIDYLATE SYNTHASE"/>
    <property type="match status" value="1"/>
</dbReference>
<dbReference type="SUPFAM" id="SSF69796">
    <property type="entry name" value="Thymidylate synthase-complementing protein Thy1"/>
    <property type="match status" value="1"/>
</dbReference>
<sequence>MTVSLVWATPDADRLVAYMARVSAPQNQNNDATAPRLIGYLIRHRHWSPFEMVNLCVEVDTTRDIARQLLRHRSFTFQEFSQRYADVGDLPPAPFREARLKHPTNRQASVPTTDEVLAAWWKNAQDDVRAAAETAYQIALEYGIAKEVARAVLPEGLTMSRLYMNGSLRSWLHFCDLRRGPETQKETRDVAEAAWAVLRQACPAICEAWEAA</sequence>
<dbReference type="InterPro" id="IPR003669">
    <property type="entry name" value="Thymidylate_synthase_ThyX"/>
</dbReference>
<dbReference type="GO" id="GO:0050660">
    <property type="term" value="F:flavin adenine dinucleotide binding"/>
    <property type="evidence" value="ECO:0007669"/>
    <property type="project" value="InterPro"/>
</dbReference>
<dbReference type="CDD" id="cd20175">
    <property type="entry name" value="ThyX"/>
    <property type="match status" value="1"/>
</dbReference>
<accession>A0A6J5M034</accession>
<dbReference type="NCBIfam" id="TIGR02170">
    <property type="entry name" value="thyX"/>
    <property type="match status" value="1"/>
</dbReference>
<dbReference type="GO" id="GO:0004799">
    <property type="term" value="F:thymidylate synthase activity"/>
    <property type="evidence" value="ECO:0007669"/>
    <property type="project" value="TreeGrafter"/>
</dbReference>
<dbReference type="GO" id="GO:0050797">
    <property type="term" value="F:thymidylate synthase (FAD) activity"/>
    <property type="evidence" value="ECO:0007669"/>
    <property type="project" value="InterPro"/>
</dbReference>
<dbReference type="GO" id="GO:0070402">
    <property type="term" value="F:NADPH binding"/>
    <property type="evidence" value="ECO:0007669"/>
    <property type="project" value="TreeGrafter"/>
</dbReference>
<reference evidence="1" key="1">
    <citation type="submission" date="2020-04" db="EMBL/GenBank/DDBJ databases">
        <authorList>
            <person name="Chiriac C."/>
            <person name="Salcher M."/>
            <person name="Ghai R."/>
            <person name="Kavagutti S V."/>
        </authorList>
    </citation>
    <scope>NUCLEOTIDE SEQUENCE</scope>
</reference>
<dbReference type="Gene3D" id="1.20.5.3070">
    <property type="match status" value="1"/>
</dbReference>
<protein>
    <submittedName>
        <fullName evidence="1">THY1 Predicted alternative thymidylate synthase</fullName>
    </submittedName>
</protein>
<proteinExistence type="predicted"/>
<dbReference type="EMBL" id="LR796371">
    <property type="protein sequence ID" value="CAB4140008.1"/>
    <property type="molecule type" value="Genomic_DNA"/>
</dbReference>